<evidence type="ECO:0000256" key="3">
    <source>
        <dbReference type="ARBA" id="ARBA00022833"/>
    </source>
</evidence>
<keyword evidence="7" id="KW-0436">Ligase</keyword>
<evidence type="ECO:0000313" key="8">
    <source>
        <dbReference type="Proteomes" id="UP000583164"/>
    </source>
</evidence>
<dbReference type="GO" id="GO:0045944">
    <property type="term" value="P:positive regulation of transcription by RNA polymerase II"/>
    <property type="evidence" value="ECO:0007669"/>
    <property type="project" value="TreeGrafter"/>
</dbReference>
<dbReference type="GO" id="GO:0016605">
    <property type="term" value="C:PML body"/>
    <property type="evidence" value="ECO:0007669"/>
    <property type="project" value="TreeGrafter"/>
</dbReference>
<comment type="caution">
    <text evidence="7">The sequence shown here is derived from an EMBL/GenBank/DDBJ whole genome shotgun (WGS) entry which is preliminary data.</text>
</comment>
<dbReference type="OrthoDB" id="6105938at2759"/>
<protein>
    <submittedName>
        <fullName evidence="7">RNF4 ligase</fullName>
    </submittedName>
</protein>
<evidence type="ECO:0000256" key="2">
    <source>
        <dbReference type="ARBA" id="ARBA00022771"/>
    </source>
</evidence>
<evidence type="ECO:0000256" key="1">
    <source>
        <dbReference type="ARBA" id="ARBA00022723"/>
    </source>
</evidence>
<dbReference type="Pfam" id="PF13639">
    <property type="entry name" value="zf-RING_2"/>
    <property type="match status" value="1"/>
</dbReference>
<dbReference type="GO" id="GO:0008270">
    <property type="term" value="F:zinc ion binding"/>
    <property type="evidence" value="ECO:0007669"/>
    <property type="project" value="UniProtKB-KW"/>
</dbReference>
<keyword evidence="2 4" id="KW-0863">Zinc-finger</keyword>
<evidence type="ECO:0000313" key="7">
    <source>
        <dbReference type="EMBL" id="NXH59082.1"/>
    </source>
</evidence>
<evidence type="ECO:0000259" key="6">
    <source>
        <dbReference type="PROSITE" id="PS50089"/>
    </source>
</evidence>
<accession>A0A7K9L8H9</accession>
<name>A0A7K9L8H9_9PASS</name>
<dbReference type="InterPro" id="IPR047134">
    <property type="entry name" value="RNF4"/>
</dbReference>
<gene>
    <name evidence="7" type="primary">Rnf4_1</name>
    <name evidence="7" type="ORF">RHAINO_R08121</name>
</gene>
<feature type="domain" description="RING-type" evidence="6">
    <location>
        <begin position="132"/>
        <end position="177"/>
    </location>
</feature>
<feature type="non-terminal residue" evidence="7">
    <location>
        <position position="1"/>
    </location>
</feature>
<keyword evidence="8" id="KW-1185">Reference proteome</keyword>
<dbReference type="PROSITE" id="PS00518">
    <property type="entry name" value="ZF_RING_1"/>
    <property type="match status" value="1"/>
</dbReference>
<dbReference type="AlphaFoldDB" id="A0A7K9L8H9"/>
<evidence type="ECO:0000256" key="4">
    <source>
        <dbReference type="PROSITE-ProRule" id="PRU00175"/>
    </source>
</evidence>
<dbReference type="InterPro" id="IPR001841">
    <property type="entry name" value="Znf_RING"/>
</dbReference>
<keyword evidence="1" id="KW-0479">Metal-binding</keyword>
<dbReference type="InterPro" id="IPR013083">
    <property type="entry name" value="Znf_RING/FYVE/PHD"/>
</dbReference>
<sequence>RKRSGEADDSGQAQKRSRLLAPSTDGASEPEPVDFKESGTLSFELAGEEFIGVPADSPDSEDINLTGNDSGSVVWERNLEYPLLPAPLDDSFVLLASDGDEELRDNDGYVTDKVSLQSLISDRVATAGTIRCPICMDFYPQIIQSGRLILSTLCGHVFCSQCLPFALQTVRFCPTCRTDLTPEQYHPLYI</sequence>
<dbReference type="EMBL" id="VWZS01006117">
    <property type="protein sequence ID" value="NXH59082.1"/>
    <property type="molecule type" value="Genomic_DNA"/>
</dbReference>
<reference evidence="7 8" key="1">
    <citation type="submission" date="2019-09" db="EMBL/GenBank/DDBJ databases">
        <title>Bird 10,000 Genomes (B10K) Project - Family phase.</title>
        <authorList>
            <person name="Zhang G."/>
        </authorList>
    </citation>
    <scope>NUCLEOTIDE SEQUENCE [LARGE SCALE GENOMIC DNA]</scope>
    <source>
        <strain evidence="7">B10K-DU-001-29</strain>
        <tissue evidence="7">Muscle</tissue>
    </source>
</reference>
<dbReference type="InterPro" id="IPR017907">
    <property type="entry name" value="Znf_RING_CS"/>
</dbReference>
<dbReference type="SMART" id="SM00184">
    <property type="entry name" value="RING"/>
    <property type="match status" value="1"/>
</dbReference>
<dbReference type="PANTHER" id="PTHR23041">
    <property type="entry name" value="RING FINGER DOMAIN-CONTAINING"/>
    <property type="match status" value="1"/>
</dbReference>
<dbReference type="Proteomes" id="UP000583164">
    <property type="component" value="Unassembled WGS sequence"/>
</dbReference>
<feature type="region of interest" description="Disordered" evidence="5">
    <location>
        <begin position="1"/>
        <end position="37"/>
    </location>
</feature>
<evidence type="ECO:0000256" key="5">
    <source>
        <dbReference type="SAM" id="MobiDB-lite"/>
    </source>
</evidence>
<organism evidence="7 8">
    <name type="scientific">Rhabdornis inornatus</name>
    <dbReference type="NCBI Taxonomy" id="237438"/>
    <lineage>
        <taxon>Eukaryota</taxon>
        <taxon>Metazoa</taxon>
        <taxon>Chordata</taxon>
        <taxon>Craniata</taxon>
        <taxon>Vertebrata</taxon>
        <taxon>Euteleostomi</taxon>
        <taxon>Archelosauria</taxon>
        <taxon>Archosauria</taxon>
        <taxon>Dinosauria</taxon>
        <taxon>Saurischia</taxon>
        <taxon>Theropoda</taxon>
        <taxon>Coelurosauria</taxon>
        <taxon>Aves</taxon>
        <taxon>Neognathae</taxon>
        <taxon>Neoaves</taxon>
        <taxon>Telluraves</taxon>
        <taxon>Australaves</taxon>
        <taxon>Passeriformes</taxon>
        <taxon>Rhabdornithidae</taxon>
        <taxon>Rhabdornis</taxon>
    </lineage>
</organism>
<dbReference type="PROSITE" id="PS50089">
    <property type="entry name" value="ZF_RING_2"/>
    <property type="match status" value="1"/>
</dbReference>
<dbReference type="GO" id="GO:0016874">
    <property type="term" value="F:ligase activity"/>
    <property type="evidence" value="ECO:0007669"/>
    <property type="project" value="UniProtKB-KW"/>
</dbReference>
<dbReference type="SUPFAM" id="SSF57850">
    <property type="entry name" value="RING/U-box"/>
    <property type="match status" value="1"/>
</dbReference>
<dbReference type="PANTHER" id="PTHR23041:SF78">
    <property type="entry name" value="E3 UBIQUITIN-PROTEIN LIGASE RNF4"/>
    <property type="match status" value="1"/>
</dbReference>
<keyword evidence="3" id="KW-0862">Zinc</keyword>
<proteinExistence type="predicted"/>
<dbReference type="Gene3D" id="3.30.40.10">
    <property type="entry name" value="Zinc/RING finger domain, C3HC4 (zinc finger)"/>
    <property type="match status" value="1"/>
</dbReference>
<feature type="non-terminal residue" evidence="7">
    <location>
        <position position="190"/>
    </location>
</feature>